<dbReference type="EMBL" id="LN554846">
    <property type="protein sequence ID" value="CED71367.1"/>
    <property type="molecule type" value="Genomic_DNA"/>
</dbReference>
<dbReference type="HOGENOM" id="CLU_1025376_0_0_6"/>
<evidence type="ECO:0000313" key="2">
    <source>
        <dbReference type="Proteomes" id="UP000032427"/>
    </source>
</evidence>
<dbReference type="OrthoDB" id="5918636at2"/>
<evidence type="ECO:0008006" key="3">
    <source>
        <dbReference type="Google" id="ProtNLM"/>
    </source>
</evidence>
<dbReference type="AlphaFoldDB" id="A0A090ILW5"/>
<dbReference type="Pfam" id="PF14022">
    <property type="entry name" value="DUF4238"/>
    <property type="match status" value="1"/>
</dbReference>
<organism evidence="1 2">
    <name type="scientific">Aliivibrio wodanis</name>
    <dbReference type="NCBI Taxonomy" id="80852"/>
    <lineage>
        <taxon>Bacteria</taxon>
        <taxon>Pseudomonadati</taxon>
        <taxon>Pseudomonadota</taxon>
        <taxon>Gammaproteobacteria</taxon>
        <taxon>Vibrionales</taxon>
        <taxon>Vibrionaceae</taxon>
        <taxon>Aliivibrio</taxon>
    </lineage>
</organism>
<protein>
    <recommendedName>
        <fullName evidence="3">DUF4238 domain-containing protein</fullName>
    </recommendedName>
</protein>
<reference evidence="2" key="1">
    <citation type="submission" date="2014-09" db="EMBL/GenBank/DDBJ databases">
        <authorList>
            <person name="Hjerde E."/>
        </authorList>
    </citation>
    <scope>NUCLEOTIDE SEQUENCE [LARGE SCALE GENOMIC DNA]</scope>
    <source>
        <strain evidence="2">06/09/139</strain>
    </source>
</reference>
<name>A0A090ILW5_9GAMM</name>
<dbReference type="Proteomes" id="UP000032427">
    <property type="component" value="Chromosome 1"/>
</dbReference>
<dbReference type="PATRIC" id="fig|80852.17.peg.1318"/>
<dbReference type="InterPro" id="IPR025332">
    <property type="entry name" value="DUF4238"/>
</dbReference>
<accession>A0A090ILW5</accession>
<dbReference type="GeneID" id="28540845"/>
<sequence length="295" mass="34637">MDSVNHHYIPQLYLRGFTAENGRLQVFDKVHNKFKKDKETPRTVLFEKHRNTIKVDGVRTDHIEKLYGKIETPFADFFNLIRKGISQEALISENGIYLLKFFVASQFWRMPLLDEFSDEYILKLDLNKFGNRITINGCNLGDVKFIKKLIKDDENFRYYFRCFYLPLLTFDSQVHAHDYDCWRLHTVSPEYGGWDNFLTCDNPLVAENVLDMFAFESKFILPLSKTQLVTYSPSGKNHDDFPPIFSTKLAMAMNLQSKKYLVGANKDYMSKVIELQESIYGSDIDKLRDELFEHI</sequence>
<dbReference type="KEGG" id="awd:AWOD_I_1283"/>
<gene>
    <name evidence="1" type="ORF">AWOD_I_1283</name>
</gene>
<keyword evidence="2" id="KW-1185">Reference proteome</keyword>
<proteinExistence type="predicted"/>
<evidence type="ECO:0000313" key="1">
    <source>
        <dbReference type="EMBL" id="CED71367.1"/>
    </source>
</evidence>